<dbReference type="InParanoid" id="A8N8P7"/>
<dbReference type="SUPFAM" id="SSF50729">
    <property type="entry name" value="PH domain-like"/>
    <property type="match status" value="1"/>
</dbReference>
<sequence length="673" mass="71910">MSDGQRPPTLPQAMRNASPTPSPPTLDTSESETKLSRKREREVSLEPATPSATEIDAIPRDRKDSRTPAKKNRRYLSTTVEEEDGGTRSRSNSVTPPMSVSPPHEMKIKVRQISQGVEDLTWRNMVPPQDPKDEDMPAAEGEEDGKQIETGDSEEQQQQGDAENGGQKAQAHREHDATSGSPPSVNGPSSHGADAKTDKDGAVSGATTHDDRDASRSRTPDLQAAPDVIPAQPVKATAGAAAIGGRDAAAQGDSSSSRLRAYSESGEKGVKRKFLERGTSQGPPEAGVEENKESSGGEALKRPRDEADKDDNPRETKRPSPPPEKSSTGRTSPPSPKVPKLSGFMAYASTSSPFASVKGKNLFASSKSSSPAPSLSSTPSATGFGAKLGESSSQTGGFSAFAGTSSPFATATRNKSPPPLNRPNSPPMRSGFDAFSSAASPFASVARAKSPVLGTPSKFGRAKSPPRKENSFAASPFASYVTTGMSPFGVPKRRPGSPDGSSRSSLERGPAVNVFGEANEDSGGDDSDEKPSTFGERLRAGKDEEEDDGQDEPKEEEETLMQVRGKLYTLQGTQWKERGTGIIKINVKREDGNNPRLVMRKDAVYTLLLNVILFPGMRCTLAQDPRYLRFSAIEDGKTVHYNLRVRSFLFIRVSNAKIAQDFLDEINANIPAA</sequence>
<dbReference type="AlphaFoldDB" id="A8N8P7"/>
<evidence type="ECO:0000313" key="4">
    <source>
        <dbReference type="Proteomes" id="UP000001861"/>
    </source>
</evidence>
<dbReference type="STRING" id="240176.A8N8P7"/>
<feature type="compositionally biased region" description="Low complexity" evidence="1">
    <location>
        <begin position="236"/>
        <end position="264"/>
    </location>
</feature>
<feature type="domain" description="RanBD1" evidence="2">
    <location>
        <begin position="554"/>
        <end position="618"/>
    </location>
</feature>
<gene>
    <name evidence="3" type="ORF">CC1G_00772</name>
</gene>
<dbReference type="HOGENOM" id="CLU_029557_0_0_1"/>
<name>A8N8P7_COPC7</name>
<comment type="caution">
    <text evidence="3">The sequence shown here is derived from an EMBL/GenBank/DDBJ whole genome shotgun (WGS) entry which is preliminary data.</text>
</comment>
<keyword evidence="4" id="KW-1185">Reference proteome</keyword>
<dbReference type="eggNOG" id="KOG0864">
    <property type="taxonomic scope" value="Eukaryota"/>
</dbReference>
<feature type="compositionally biased region" description="Basic and acidic residues" evidence="1">
    <location>
        <begin position="31"/>
        <end position="44"/>
    </location>
</feature>
<feature type="region of interest" description="Disordered" evidence="1">
    <location>
        <begin position="446"/>
        <end position="558"/>
    </location>
</feature>
<dbReference type="Pfam" id="PF00638">
    <property type="entry name" value="Ran_BP1"/>
    <property type="match status" value="1"/>
</dbReference>
<dbReference type="PANTHER" id="PTHR23138">
    <property type="entry name" value="RAN BINDING PROTEIN"/>
    <property type="match status" value="1"/>
</dbReference>
<feature type="compositionally biased region" description="Pro residues" evidence="1">
    <location>
        <begin position="416"/>
        <end position="426"/>
    </location>
</feature>
<dbReference type="SMART" id="SM00160">
    <property type="entry name" value="RanBD"/>
    <property type="match status" value="1"/>
</dbReference>
<feature type="region of interest" description="Disordered" evidence="1">
    <location>
        <begin position="363"/>
        <end position="434"/>
    </location>
</feature>
<protein>
    <recommendedName>
        <fullName evidence="2">RanBD1 domain-containing protein</fullName>
    </recommendedName>
</protein>
<dbReference type="OrthoDB" id="185618at2759"/>
<feature type="compositionally biased region" description="Acidic residues" evidence="1">
    <location>
        <begin position="518"/>
        <end position="528"/>
    </location>
</feature>
<feature type="region of interest" description="Disordered" evidence="1">
    <location>
        <begin position="1"/>
        <end position="342"/>
    </location>
</feature>
<accession>A8N8P7</accession>
<feature type="compositionally biased region" description="Low complexity" evidence="1">
    <location>
        <begin position="364"/>
        <end position="381"/>
    </location>
</feature>
<feature type="compositionally biased region" description="Low complexity" evidence="1">
    <location>
        <begin position="179"/>
        <end position="192"/>
    </location>
</feature>
<dbReference type="EMBL" id="AACS02000007">
    <property type="protein sequence ID" value="EAU90388.2"/>
    <property type="molecule type" value="Genomic_DNA"/>
</dbReference>
<evidence type="ECO:0000313" key="3">
    <source>
        <dbReference type="EMBL" id="EAU90388.2"/>
    </source>
</evidence>
<dbReference type="Gene3D" id="2.30.29.30">
    <property type="entry name" value="Pleckstrin-homology domain (PH domain)/Phosphotyrosine-binding domain (PTB)"/>
    <property type="match status" value="1"/>
</dbReference>
<feature type="compositionally biased region" description="Polar residues" evidence="1">
    <location>
        <begin position="88"/>
        <end position="98"/>
    </location>
</feature>
<dbReference type="PROSITE" id="PS50196">
    <property type="entry name" value="RANBD1"/>
    <property type="match status" value="1"/>
</dbReference>
<evidence type="ECO:0000259" key="2">
    <source>
        <dbReference type="PROSITE" id="PS50196"/>
    </source>
</evidence>
<reference evidence="3 4" key="1">
    <citation type="journal article" date="2010" name="Proc. Natl. Acad. Sci. U.S.A.">
        <title>Insights into evolution of multicellular fungi from the assembled chromosomes of the mushroom Coprinopsis cinerea (Coprinus cinereus).</title>
        <authorList>
            <person name="Stajich J.E."/>
            <person name="Wilke S.K."/>
            <person name="Ahren D."/>
            <person name="Au C.H."/>
            <person name="Birren B.W."/>
            <person name="Borodovsky M."/>
            <person name="Burns C."/>
            <person name="Canback B."/>
            <person name="Casselton L.A."/>
            <person name="Cheng C.K."/>
            <person name="Deng J."/>
            <person name="Dietrich F.S."/>
            <person name="Fargo D.C."/>
            <person name="Farman M.L."/>
            <person name="Gathman A.C."/>
            <person name="Goldberg J."/>
            <person name="Guigo R."/>
            <person name="Hoegger P.J."/>
            <person name="Hooker J.B."/>
            <person name="Huggins A."/>
            <person name="James T.Y."/>
            <person name="Kamada T."/>
            <person name="Kilaru S."/>
            <person name="Kodira C."/>
            <person name="Kues U."/>
            <person name="Kupfer D."/>
            <person name="Kwan H.S."/>
            <person name="Lomsadze A."/>
            <person name="Li W."/>
            <person name="Lilly W.W."/>
            <person name="Ma L.J."/>
            <person name="Mackey A.J."/>
            <person name="Manning G."/>
            <person name="Martin F."/>
            <person name="Muraguchi H."/>
            <person name="Natvig D.O."/>
            <person name="Palmerini H."/>
            <person name="Ramesh M.A."/>
            <person name="Rehmeyer C.J."/>
            <person name="Roe B.A."/>
            <person name="Shenoy N."/>
            <person name="Stanke M."/>
            <person name="Ter-Hovhannisyan V."/>
            <person name="Tunlid A."/>
            <person name="Velagapudi R."/>
            <person name="Vision T.J."/>
            <person name="Zeng Q."/>
            <person name="Zolan M.E."/>
            <person name="Pukkila P.J."/>
        </authorList>
    </citation>
    <scope>NUCLEOTIDE SEQUENCE [LARGE SCALE GENOMIC DNA]</scope>
    <source>
        <strain evidence="4">Okayama-7 / 130 / ATCC MYA-4618 / FGSC 9003</strain>
    </source>
</reference>
<dbReference type="Proteomes" id="UP000001861">
    <property type="component" value="Unassembled WGS sequence"/>
</dbReference>
<feature type="compositionally biased region" description="Basic and acidic residues" evidence="1">
    <location>
        <begin position="208"/>
        <end position="219"/>
    </location>
</feature>
<dbReference type="InterPro" id="IPR000156">
    <property type="entry name" value="Ran_bind_dom"/>
</dbReference>
<dbReference type="VEuPathDB" id="FungiDB:CC1G_00772"/>
<dbReference type="RefSeq" id="XP_001831225.2">
    <property type="nucleotide sequence ID" value="XM_001831173.2"/>
</dbReference>
<dbReference type="OMA" id="LFKGMRC"/>
<feature type="compositionally biased region" description="Polar residues" evidence="1">
    <location>
        <begin position="390"/>
        <end position="412"/>
    </location>
</feature>
<dbReference type="KEGG" id="cci:CC1G_00772"/>
<dbReference type="InterPro" id="IPR045255">
    <property type="entry name" value="RanBP1-like"/>
</dbReference>
<evidence type="ECO:0000256" key="1">
    <source>
        <dbReference type="SAM" id="MobiDB-lite"/>
    </source>
</evidence>
<feature type="compositionally biased region" description="Basic and acidic residues" evidence="1">
    <location>
        <begin position="289"/>
        <end position="318"/>
    </location>
</feature>
<proteinExistence type="predicted"/>
<dbReference type="InterPro" id="IPR011993">
    <property type="entry name" value="PH-like_dom_sf"/>
</dbReference>
<dbReference type="GeneID" id="6007689"/>
<feature type="compositionally biased region" description="Basic and acidic residues" evidence="1">
    <location>
        <begin position="265"/>
        <end position="276"/>
    </location>
</feature>
<organism evidence="3 4">
    <name type="scientific">Coprinopsis cinerea (strain Okayama-7 / 130 / ATCC MYA-4618 / FGSC 9003)</name>
    <name type="common">Inky cap fungus</name>
    <name type="synonym">Hormographiella aspergillata</name>
    <dbReference type="NCBI Taxonomy" id="240176"/>
    <lineage>
        <taxon>Eukaryota</taxon>
        <taxon>Fungi</taxon>
        <taxon>Dikarya</taxon>
        <taxon>Basidiomycota</taxon>
        <taxon>Agaricomycotina</taxon>
        <taxon>Agaricomycetes</taxon>
        <taxon>Agaricomycetidae</taxon>
        <taxon>Agaricales</taxon>
        <taxon>Agaricineae</taxon>
        <taxon>Psathyrellaceae</taxon>
        <taxon>Coprinopsis</taxon>
    </lineage>
</organism>
<feature type="compositionally biased region" description="Basic and acidic residues" evidence="1">
    <location>
        <begin position="57"/>
        <end position="67"/>
    </location>
</feature>
<feature type="compositionally biased region" description="Acidic residues" evidence="1">
    <location>
        <begin position="543"/>
        <end position="558"/>
    </location>
</feature>